<name>A0A1W9HRF7_9HYPH</name>
<accession>A0A1W9HRF7</accession>
<dbReference type="Gene3D" id="3.90.79.10">
    <property type="entry name" value="Nucleoside Triphosphate Pyrophosphohydrolase"/>
    <property type="match status" value="1"/>
</dbReference>
<comment type="caution">
    <text evidence="1">The sequence shown here is derived from an EMBL/GenBank/DDBJ whole genome shotgun (WGS) entry which is preliminary data.</text>
</comment>
<evidence type="ECO:0000313" key="1">
    <source>
        <dbReference type="EMBL" id="OQW50039.1"/>
    </source>
</evidence>
<proteinExistence type="predicted"/>
<reference evidence="1 2" key="1">
    <citation type="journal article" date="2017" name="Water Res.">
        <title>Comammox in drinking water systems.</title>
        <authorList>
            <person name="Wang Y."/>
            <person name="Ma L."/>
            <person name="Mao Y."/>
            <person name="Jiang X."/>
            <person name="Xia Y."/>
            <person name="Yu K."/>
            <person name="Li B."/>
            <person name="Zhang T."/>
        </authorList>
    </citation>
    <scope>NUCLEOTIDE SEQUENCE [LARGE SCALE GENOMIC DNA]</scope>
    <source>
        <strain evidence="1">SG_bin8</strain>
    </source>
</reference>
<dbReference type="Proteomes" id="UP000192872">
    <property type="component" value="Unassembled WGS sequence"/>
</dbReference>
<dbReference type="SUPFAM" id="SSF55811">
    <property type="entry name" value="Nudix"/>
    <property type="match status" value="1"/>
</dbReference>
<protein>
    <recommendedName>
        <fullName evidence="3">Nudix hydrolase domain-containing protein</fullName>
    </recommendedName>
</protein>
<dbReference type="AlphaFoldDB" id="A0A1W9HRF7"/>
<gene>
    <name evidence="1" type="ORF">A4S15_00970</name>
</gene>
<dbReference type="InterPro" id="IPR015797">
    <property type="entry name" value="NUDIX_hydrolase-like_dom_sf"/>
</dbReference>
<dbReference type="GO" id="GO:0003824">
    <property type="term" value="F:catalytic activity"/>
    <property type="evidence" value="ECO:0007669"/>
    <property type="project" value="UniProtKB-ARBA"/>
</dbReference>
<evidence type="ECO:0008006" key="3">
    <source>
        <dbReference type="Google" id="ProtNLM"/>
    </source>
</evidence>
<dbReference type="RefSeq" id="WP_376801340.1">
    <property type="nucleotide sequence ID" value="NZ_DBNB01000021.1"/>
</dbReference>
<sequence length="234" mass="25999">MTDNLVAPAHQVELVVVTGEWQHAQDHEEEIAAFFAQEQATNPDLFNGPFYILDKWQLADGILHGACHETTYAAYLHWRAHGYSSPGYNAFAMPVVRPVGGGILLGRMAPWTVNAGSWYMPAGSIDSIDVLDDGRIDLAGNMSRELVEEIGLKVLRRMVAPTWTLVFTRGRLAMFREIVLRRSAEALLASIESHLATQEKPELDAVRLVSTRRDCVGLDMPPFLMPYLEAVLPA</sequence>
<dbReference type="STRING" id="1827387.A4S15_00970"/>
<dbReference type="EMBL" id="LWDL01000027">
    <property type="protein sequence ID" value="OQW50039.1"/>
    <property type="molecule type" value="Genomic_DNA"/>
</dbReference>
<organism evidence="1 2">
    <name type="scientific">Candidatus Raskinella chloraquaticus</name>
    <dbReference type="NCBI Taxonomy" id="1951219"/>
    <lineage>
        <taxon>Bacteria</taxon>
        <taxon>Pseudomonadati</taxon>
        <taxon>Pseudomonadota</taxon>
        <taxon>Alphaproteobacteria</taxon>
        <taxon>Hyphomicrobiales</taxon>
        <taxon>Phreatobacteraceae</taxon>
        <taxon>Candidatus Raskinella</taxon>
    </lineage>
</organism>
<evidence type="ECO:0000313" key="2">
    <source>
        <dbReference type="Proteomes" id="UP000192872"/>
    </source>
</evidence>